<feature type="domain" description="Cyclic nucleotide-binding" evidence="1">
    <location>
        <begin position="32"/>
        <end position="115"/>
    </location>
</feature>
<dbReference type="InterPro" id="IPR018490">
    <property type="entry name" value="cNMP-bd_dom_sf"/>
</dbReference>
<sequence>MDLINLFNTLNAIQILPADLQLKFQSIVIEEAVPKKALLLKAGMVSHRIYFIKAGFVRAFYYKDGNPYTSWFMGSGEIIISVYSFFSRKPSFENIEVLEDCVLQSISWDQLQQLYLAFPAFNITGRLITELYYIRSEERAIDLQTLTASQRYAKLLAQYPNISQVASLGQIATYLGVKQETLSRIRAK</sequence>
<dbReference type="Proteomes" id="UP000619078">
    <property type="component" value="Unassembled WGS sequence"/>
</dbReference>
<dbReference type="SUPFAM" id="SSF51206">
    <property type="entry name" value="cAMP-binding domain-like"/>
    <property type="match status" value="1"/>
</dbReference>
<organism evidence="2 3">
    <name type="scientific">Mucilaginibacter glaciei</name>
    <dbReference type="NCBI Taxonomy" id="2772109"/>
    <lineage>
        <taxon>Bacteria</taxon>
        <taxon>Pseudomonadati</taxon>
        <taxon>Bacteroidota</taxon>
        <taxon>Sphingobacteriia</taxon>
        <taxon>Sphingobacteriales</taxon>
        <taxon>Sphingobacteriaceae</taxon>
        <taxon>Mucilaginibacter</taxon>
    </lineage>
</organism>
<comment type="caution">
    <text evidence="2">The sequence shown here is derived from an EMBL/GenBank/DDBJ whole genome shotgun (WGS) entry which is preliminary data.</text>
</comment>
<name>A0A926NPX2_9SPHI</name>
<keyword evidence="3" id="KW-1185">Reference proteome</keyword>
<reference evidence="2" key="1">
    <citation type="submission" date="2020-09" db="EMBL/GenBank/DDBJ databases">
        <title>Novel species of Mucilaginibacter isolated from a glacier on the Tibetan Plateau.</title>
        <authorList>
            <person name="Liu Q."/>
            <person name="Xin Y.-H."/>
        </authorList>
    </citation>
    <scope>NUCLEOTIDE SEQUENCE</scope>
    <source>
        <strain evidence="2">ZB1P21</strain>
    </source>
</reference>
<accession>A0A926NPX2</accession>
<evidence type="ECO:0000313" key="3">
    <source>
        <dbReference type="Proteomes" id="UP000619078"/>
    </source>
</evidence>
<gene>
    <name evidence="2" type="ORF">IDJ76_11645</name>
</gene>
<dbReference type="InterPro" id="IPR000595">
    <property type="entry name" value="cNMP-bd_dom"/>
</dbReference>
<dbReference type="AlphaFoldDB" id="A0A926NPX2"/>
<evidence type="ECO:0000313" key="2">
    <source>
        <dbReference type="EMBL" id="MBD1393751.1"/>
    </source>
</evidence>
<dbReference type="Gene3D" id="2.60.120.10">
    <property type="entry name" value="Jelly Rolls"/>
    <property type="match status" value="1"/>
</dbReference>
<evidence type="ECO:0000259" key="1">
    <source>
        <dbReference type="Pfam" id="PF00027"/>
    </source>
</evidence>
<dbReference type="Pfam" id="PF00027">
    <property type="entry name" value="cNMP_binding"/>
    <property type="match status" value="1"/>
</dbReference>
<dbReference type="EMBL" id="JACWMX010000004">
    <property type="protein sequence ID" value="MBD1393751.1"/>
    <property type="molecule type" value="Genomic_DNA"/>
</dbReference>
<dbReference type="RefSeq" id="WP_191163489.1">
    <property type="nucleotide sequence ID" value="NZ_JACWMX010000004.1"/>
</dbReference>
<dbReference type="CDD" id="cd00038">
    <property type="entry name" value="CAP_ED"/>
    <property type="match status" value="1"/>
</dbReference>
<dbReference type="InterPro" id="IPR014710">
    <property type="entry name" value="RmlC-like_jellyroll"/>
</dbReference>
<protein>
    <submittedName>
        <fullName evidence="2">Crp/Fnr family transcriptional regulator</fullName>
    </submittedName>
</protein>
<proteinExistence type="predicted"/>